<comment type="caution">
    <text evidence="2">The sequence shown here is derived from an EMBL/GenBank/DDBJ whole genome shotgun (WGS) entry which is preliminary data.</text>
</comment>
<evidence type="ECO:0000313" key="2">
    <source>
        <dbReference type="EMBL" id="KAJ8431966.1"/>
    </source>
</evidence>
<evidence type="ECO:0000256" key="1">
    <source>
        <dbReference type="SAM" id="MobiDB-lite"/>
    </source>
</evidence>
<proteinExistence type="predicted"/>
<organism evidence="2 3">
    <name type="scientific">Carnegiea gigantea</name>
    <dbReference type="NCBI Taxonomy" id="171969"/>
    <lineage>
        <taxon>Eukaryota</taxon>
        <taxon>Viridiplantae</taxon>
        <taxon>Streptophyta</taxon>
        <taxon>Embryophyta</taxon>
        <taxon>Tracheophyta</taxon>
        <taxon>Spermatophyta</taxon>
        <taxon>Magnoliopsida</taxon>
        <taxon>eudicotyledons</taxon>
        <taxon>Gunneridae</taxon>
        <taxon>Pentapetalae</taxon>
        <taxon>Caryophyllales</taxon>
        <taxon>Cactineae</taxon>
        <taxon>Cactaceae</taxon>
        <taxon>Cactoideae</taxon>
        <taxon>Echinocereeae</taxon>
        <taxon>Carnegiea</taxon>
    </lineage>
</organism>
<dbReference type="Proteomes" id="UP001153076">
    <property type="component" value="Unassembled WGS sequence"/>
</dbReference>
<dbReference type="AlphaFoldDB" id="A0A9Q1JVB9"/>
<accession>A0A9Q1JVB9</accession>
<protein>
    <submittedName>
        <fullName evidence="2">Uncharacterized protein</fullName>
    </submittedName>
</protein>
<name>A0A9Q1JVB9_9CARY</name>
<evidence type="ECO:0000313" key="3">
    <source>
        <dbReference type="Proteomes" id="UP001153076"/>
    </source>
</evidence>
<gene>
    <name evidence="2" type="ORF">Cgig2_024277</name>
</gene>
<feature type="compositionally biased region" description="Polar residues" evidence="1">
    <location>
        <begin position="1"/>
        <end position="19"/>
    </location>
</feature>
<feature type="region of interest" description="Disordered" evidence="1">
    <location>
        <begin position="1"/>
        <end position="57"/>
    </location>
</feature>
<reference evidence="2" key="1">
    <citation type="submission" date="2022-04" db="EMBL/GenBank/DDBJ databases">
        <title>Carnegiea gigantea Genome sequencing and assembly v2.</title>
        <authorList>
            <person name="Copetti D."/>
            <person name="Sanderson M.J."/>
            <person name="Burquez A."/>
            <person name="Wojciechowski M.F."/>
        </authorList>
    </citation>
    <scope>NUCLEOTIDE SEQUENCE</scope>
    <source>
        <strain evidence="2">SGP5-SGP5p</strain>
        <tissue evidence="2">Aerial part</tissue>
    </source>
</reference>
<dbReference type="EMBL" id="JAKOGI010000650">
    <property type="protein sequence ID" value="KAJ8431966.1"/>
    <property type="molecule type" value="Genomic_DNA"/>
</dbReference>
<feature type="compositionally biased region" description="Polar residues" evidence="1">
    <location>
        <begin position="26"/>
        <end position="51"/>
    </location>
</feature>
<keyword evidence="3" id="KW-1185">Reference proteome</keyword>
<sequence length="192" mass="21145">MISDSTTTIDPTRKASPSSPVADDLSFSTADTPTSVATRTPSITPQPSSATFPRPTPSIPRSIMHPSSLPFANLLTLVFKHIGACLDDKIKETKPITVITPASLKNIQFFKTATSAWKFVEDMTHKELVCVSKKYGQHVKPRLTSPQSTPPPSLLHHILTLDERVYELQETADKLEYIMVQHTDVLDGIAHN</sequence>